<protein>
    <recommendedName>
        <fullName evidence="12">ABC transporter ATP-binding protein</fullName>
    </recommendedName>
</protein>
<dbReference type="CDD" id="cd03228">
    <property type="entry name" value="ABCC_MRP_Like"/>
    <property type="match status" value="1"/>
</dbReference>
<gene>
    <name evidence="10" type="ORF">RU97_GL001797</name>
</gene>
<dbReference type="PROSITE" id="PS00211">
    <property type="entry name" value="ABC_TRANSPORTER_1"/>
    <property type="match status" value="1"/>
</dbReference>
<sequence>MRSIIKYFWKDNAFVIFFMILAGISTTLVSFVNASILNALIQFDFEVFWHNIIKLIIIFSLFLIFTYLQIKQVSKTTQKMSNYLRFQVINKFDELSSEEFSKNNEGIYTSWLNNDINQIEQAGFNRFYEFLSNSINLVLALGSLFYIHWSLLLLTIFEIFIIIQLPKLLGKKIRTATLAITKANESSVSKTTNLLAGFSTFYLFNNIDYLIKALKKEYVSLAEEKNKQSFLMGKVAIIGGIGNVVGQISSYALSGFLALIGAISIGMITATVSLSATVFNTVGNLSQYLSSIQSIEPLIDKIAQFSKTSGKRPLQNSNSTKNLEQGIELKKISFGYKDKENIINNLNYEFEPNKKYAIEGKSGSGKSTILKLITKNLNPTEGKIYFNNTNIESIGEKDILNSITYIEQKPYVFNGTIRENINLGDNFTDSEIEEVLRYVGLDSFTKNLDSIISENGKNFSGGQLQRISLARGLVRKKSILLLDESTSSLDKEIALQIENLILDIADISVIMISHHLDPSIRKKLDGVLTL</sequence>
<accession>A0A1L8RF45</accession>
<comment type="caution">
    <text evidence="10">The sequence shown here is derived from an EMBL/GenBank/DDBJ whole genome shotgun (WGS) entry which is preliminary data.</text>
</comment>
<evidence type="ECO:0000259" key="9">
    <source>
        <dbReference type="PROSITE" id="PS50929"/>
    </source>
</evidence>
<dbReference type="GO" id="GO:0005886">
    <property type="term" value="C:plasma membrane"/>
    <property type="evidence" value="ECO:0007669"/>
    <property type="project" value="UniProtKB-SubCell"/>
</dbReference>
<dbReference type="GO" id="GO:0015421">
    <property type="term" value="F:ABC-type oligopeptide transporter activity"/>
    <property type="evidence" value="ECO:0007669"/>
    <property type="project" value="TreeGrafter"/>
</dbReference>
<dbReference type="EMBL" id="JXKH01000004">
    <property type="protein sequence ID" value="OJG18400.1"/>
    <property type="molecule type" value="Genomic_DNA"/>
</dbReference>
<dbReference type="SUPFAM" id="SSF52540">
    <property type="entry name" value="P-loop containing nucleoside triphosphate hydrolases"/>
    <property type="match status" value="1"/>
</dbReference>
<dbReference type="Proteomes" id="UP000181884">
    <property type="component" value="Unassembled WGS sequence"/>
</dbReference>
<dbReference type="Gene3D" id="1.20.1560.10">
    <property type="entry name" value="ABC transporter type 1, transmembrane domain"/>
    <property type="match status" value="1"/>
</dbReference>
<evidence type="ECO:0000256" key="3">
    <source>
        <dbReference type="ARBA" id="ARBA00022741"/>
    </source>
</evidence>
<dbReference type="PANTHER" id="PTHR43394:SF1">
    <property type="entry name" value="ATP-BINDING CASSETTE SUB-FAMILY B MEMBER 10, MITOCHONDRIAL"/>
    <property type="match status" value="1"/>
</dbReference>
<feature type="domain" description="ABC transmembrane type-1" evidence="9">
    <location>
        <begin position="13"/>
        <end position="294"/>
    </location>
</feature>
<name>A0A1L8RF45_9ENTE</name>
<dbReference type="Gene3D" id="3.40.50.300">
    <property type="entry name" value="P-loop containing nucleotide triphosphate hydrolases"/>
    <property type="match status" value="1"/>
</dbReference>
<dbReference type="PROSITE" id="PS50893">
    <property type="entry name" value="ABC_TRANSPORTER_2"/>
    <property type="match status" value="1"/>
</dbReference>
<evidence type="ECO:0008006" key="12">
    <source>
        <dbReference type="Google" id="ProtNLM"/>
    </source>
</evidence>
<evidence type="ECO:0000259" key="8">
    <source>
        <dbReference type="PROSITE" id="PS50893"/>
    </source>
</evidence>
<feature type="transmembrane region" description="Helical" evidence="7">
    <location>
        <begin position="135"/>
        <end position="163"/>
    </location>
</feature>
<dbReference type="PANTHER" id="PTHR43394">
    <property type="entry name" value="ATP-DEPENDENT PERMEASE MDL1, MITOCHONDRIAL"/>
    <property type="match status" value="1"/>
</dbReference>
<keyword evidence="4" id="KW-0067">ATP-binding</keyword>
<dbReference type="InterPro" id="IPR017871">
    <property type="entry name" value="ABC_transporter-like_CS"/>
</dbReference>
<dbReference type="AlphaFoldDB" id="A0A1L8RF45"/>
<keyword evidence="5 7" id="KW-1133">Transmembrane helix</keyword>
<evidence type="ECO:0000313" key="11">
    <source>
        <dbReference type="Proteomes" id="UP000181884"/>
    </source>
</evidence>
<keyword evidence="6 7" id="KW-0472">Membrane</keyword>
<dbReference type="Pfam" id="PF00005">
    <property type="entry name" value="ABC_tran"/>
    <property type="match status" value="1"/>
</dbReference>
<evidence type="ECO:0000256" key="7">
    <source>
        <dbReference type="SAM" id="Phobius"/>
    </source>
</evidence>
<keyword evidence="11" id="KW-1185">Reference proteome</keyword>
<dbReference type="STRING" id="214095.RU97_GL001797"/>
<dbReference type="InterPro" id="IPR011527">
    <property type="entry name" value="ABC1_TM_dom"/>
</dbReference>
<feature type="domain" description="ABC transporter" evidence="8">
    <location>
        <begin position="327"/>
        <end position="530"/>
    </location>
</feature>
<dbReference type="InterPro" id="IPR003439">
    <property type="entry name" value="ABC_transporter-like_ATP-bd"/>
</dbReference>
<evidence type="ECO:0000256" key="5">
    <source>
        <dbReference type="ARBA" id="ARBA00022989"/>
    </source>
</evidence>
<keyword evidence="2 7" id="KW-0812">Transmembrane</keyword>
<organism evidence="10 11">
    <name type="scientific">Enterococcus canis</name>
    <dbReference type="NCBI Taxonomy" id="214095"/>
    <lineage>
        <taxon>Bacteria</taxon>
        <taxon>Bacillati</taxon>
        <taxon>Bacillota</taxon>
        <taxon>Bacilli</taxon>
        <taxon>Lactobacillales</taxon>
        <taxon>Enterococcaceae</taxon>
        <taxon>Enterococcus</taxon>
    </lineage>
</organism>
<evidence type="ECO:0000256" key="2">
    <source>
        <dbReference type="ARBA" id="ARBA00022692"/>
    </source>
</evidence>
<dbReference type="InterPro" id="IPR027417">
    <property type="entry name" value="P-loop_NTPase"/>
</dbReference>
<feature type="transmembrane region" description="Helical" evidence="7">
    <location>
        <begin position="12"/>
        <end position="36"/>
    </location>
</feature>
<evidence type="ECO:0000313" key="10">
    <source>
        <dbReference type="EMBL" id="OJG18400.1"/>
    </source>
</evidence>
<comment type="subcellular location">
    <subcellularLocation>
        <location evidence="1">Cell membrane</location>
        <topology evidence="1">Multi-pass membrane protein</topology>
    </subcellularLocation>
</comment>
<dbReference type="InterPro" id="IPR003593">
    <property type="entry name" value="AAA+_ATPase"/>
</dbReference>
<dbReference type="RefSeq" id="WP_067394877.1">
    <property type="nucleotide sequence ID" value="NZ_JXKH01000004.1"/>
</dbReference>
<keyword evidence="3" id="KW-0547">Nucleotide-binding</keyword>
<evidence type="ECO:0000256" key="4">
    <source>
        <dbReference type="ARBA" id="ARBA00022840"/>
    </source>
</evidence>
<proteinExistence type="predicted"/>
<dbReference type="SMART" id="SM00382">
    <property type="entry name" value="AAA"/>
    <property type="match status" value="1"/>
</dbReference>
<dbReference type="PROSITE" id="PS50929">
    <property type="entry name" value="ABC_TM1F"/>
    <property type="match status" value="1"/>
</dbReference>
<dbReference type="InterPro" id="IPR036640">
    <property type="entry name" value="ABC1_TM_sf"/>
</dbReference>
<feature type="transmembrane region" description="Helical" evidence="7">
    <location>
        <begin position="48"/>
        <end position="70"/>
    </location>
</feature>
<dbReference type="SUPFAM" id="SSF90123">
    <property type="entry name" value="ABC transporter transmembrane region"/>
    <property type="match status" value="1"/>
</dbReference>
<dbReference type="InterPro" id="IPR039421">
    <property type="entry name" value="Type_1_exporter"/>
</dbReference>
<evidence type="ECO:0000256" key="1">
    <source>
        <dbReference type="ARBA" id="ARBA00004651"/>
    </source>
</evidence>
<dbReference type="GO" id="GO:0005524">
    <property type="term" value="F:ATP binding"/>
    <property type="evidence" value="ECO:0007669"/>
    <property type="project" value="UniProtKB-KW"/>
</dbReference>
<dbReference type="GO" id="GO:0016887">
    <property type="term" value="F:ATP hydrolysis activity"/>
    <property type="evidence" value="ECO:0007669"/>
    <property type="project" value="InterPro"/>
</dbReference>
<reference evidence="10 11" key="1">
    <citation type="submission" date="2014-12" db="EMBL/GenBank/DDBJ databases">
        <title>Draft genome sequences of 29 type strains of Enterococci.</title>
        <authorList>
            <person name="Zhong Z."/>
            <person name="Sun Z."/>
            <person name="Liu W."/>
            <person name="Zhang W."/>
            <person name="Zhang H."/>
        </authorList>
    </citation>
    <scope>NUCLEOTIDE SEQUENCE [LARGE SCALE GENOMIC DNA]</scope>
    <source>
        <strain evidence="10 11">DSM 17029</strain>
    </source>
</reference>
<evidence type="ECO:0000256" key="6">
    <source>
        <dbReference type="ARBA" id="ARBA00023136"/>
    </source>
</evidence>
<dbReference type="Pfam" id="PF00664">
    <property type="entry name" value="ABC_membrane"/>
    <property type="match status" value="1"/>
</dbReference>